<reference evidence="1 2" key="1">
    <citation type="submission" date="2016-05" db="EMBL/GenBank/DDBJ databases">
        <title>First whole genome sequencing of Entamoeba histolytica HM1:IMSS-clone-6.</title>
        <authorList>
            <person name="Mukherjee Avik.K."/>
            <person name="Izumyama S."/>
            <person name="Nakada-Tsukui K."/>
            <person name="Nozaki T."/>
        </authorList>
    </citation>
    <scope>NUCLEOTIDE SEQUENCE [LARGE SCALE GENOMIC DNA]</scope>
    <source>
        <strain evidence="1 2">HM1:IMSS clone 6</strain>
    </source>
</reference>
<dbReference type="Proteomes" id="UP000078387">
    <property type="component" value="Unassembled WGS sequence"/>
</dbReference>
<evidence type="ECO:0000313" key="1">
    <source>
        <dbReference type="EMBL" id="GAT98978.1"/>
    </source>
</evidence>
<gene>
    <name evidence="1" type="ORF">CL6EHI_132870</name>
</gene>
<comment type="caution">
    <text evidence="1">The sequence shown here is derived from an EMBL/GenBank/DDBJ whole genome shotgun (WGS) entry which is preliminary data.</text>
</comment>
<organism evidence="1 2">
    <name type="scientific">Entamoeba histolytica</name>
    <dbReference type="NCBI Taxonomy" id="5759"/>
    <lineage>
        <taxon>Eukaryota</taxon>
        <taxon>Amoebozoa</taxon>
        <taxon>Evosea</taxon>
        <taxon>Archamoebae</taxon>
        <taxon>Mastigamoebida</taxon>
        <taxon>Entamoebidae</taxon>
        <taxon>Entamoeba</taxon>
    </lineage>
</organism>
<dbReference type="EMBL" id="BDEQ01000001">
    <property type="protein sequence ID" value="GAT98978.1"/>
    <property type="molecule type" value="Genomic_DNA"/>
</dbReference>
<dbReference type="OMA" id="QNHENIS"/>
<dbReference type="VEuPathDB" id="AmoebaDB:EHI_132870"/>
<proteinExistence type="predicted"/>
<dbReference type="VEuPathDB" id="AmoebaDB:KM1_332220"/>
<accession>A0A5K1U5V9</accession>
<dbReference type="AlphaFoldDB" id="A0A5K1U5V9"/>
<name>A0A5K1U5V9_ENTHI</name>
<dbReference type="VEuPathDB" id="AmoebaDB:EHI5A_274550"/>
<protein>
    <submittedName>
        <fullName evidence="1">Uncharacterized protein</fullName>
    </submittedName>
</protein>
<evidence type="ECO:0000313" key="2">
    <source>
        <dbReference type="Proteomes" id="UP000078387"/>
    </source>
</evidence>
<sequence>MNHYIYKKQVYNLRVNPAKRTPKFIQESFNSQYKELLNTSNEIIQILTLLKDNLCSIYSLINDYDRSEYINVISDISEIIKIFLNINKTIISNDSYMLSKFVNDCLKIITVDKDLWMKYPLMKFLALYVINISEVNDDLIIENMEMVTKLLNKWNEIQKRNNELLNQDSSTEEIDLSLLDLSNSEN</sequence>